<evidence type="ECO:0000313" key="2">
    <source>
        <dbReference type="Proteomes" id="UP001144372"/>
    </source>
</evidence>
<sequence length="71" mass="8066">MTLPYLVVNYRLSMVAFGTVMTIETEKFHVHPVQRSANHSDQIEDLSPPFVRKVQAFLDGKPSARPYFEGA</sequence>
<dbReference type="AlphaFoldDB" id="A0A9W6FST0"/>
<accession>A0A9W6FST0</accession>
<evidence type="ECO:0000313" key="1">
    <source>
        <dbReference type="EMBL" id="GLI34398.1"/>
    </source>
</evidence>
<dbReference type="Proteomes" id="UP001144372">
    <property type="component" value="Unassembled WGS sequence"/>
</dbReference>
<keyword evidence="2" id="KW-1185">Reference proteome</keyword>
<comment type="caution">
    <text evidence="1">The sequence shown here is derived from an EMBL/GenBank/DDBJ whole genome shotgun (WGS) entry which is preliminary data.</text>
</comment>
<proteinExistence type="predicted"/>
<reference evidence="1" key="1">
    <citation type="submission" date="2022-12" db="EMBL/GenBank/DDBJ databases">
        <title>Reference genome sequencing for broad-spectrum identification of bacterial and archaeal isolates by mass spectrometry.</title>
        <authorList>
            <person name="Sekiguchi Y."/>
            <person name="Tourlousse D.M."/>
        </authorList>
    </citation>
    <scope>NUCLEOTIDE SEQUENCE</scope>
    <source>
        <strain evidence="1">ASRB1</strain>
    </source>
</reference>
<gene>
    <name evidence="1" type="ORF">DAMNIGENAA_18310</name>
</gene>
<organism evidence="1 2">
    <name type="scientific">Desulforhabdus amnigena</name>
    <dbReference type="NCBI Taxonomy" id="40218"/>
    <lineage>
        <taxon>Bacteria</taxon>
        <taxon>Pseudomonadati</taxon>
        <taxon>Thermodesulfobacteriota</taxon>
        <taxon>Syntrophobacteria</taxon>
        <taxon>Syntrophobacterales</taxon>
        <taxon>Syntrophobacteraceae</taxon>
        <taxon>Desulforhabdus</taxon>
    </lineage>
</organism>
<dbReference type="EMBL" id="BSDR01000001">
    <property type="protein sequence ID" value="GLI34398.1"/>
    <property type="molecule type" value="Genomic_DNA"/>
</dbReference>
<protein>
    <submittedName>
        <fullName evidence="1">Uncharacterized protein</fullName>
    </submittedName>
</protein>
<name>A0A9W6FST0_9BACT</name>